<feature type="non-terminal residue" evidence="1">
    <location>
        <position position="28"/>
    </location>
</feature>
<comment type="caution">
    <text evidence="1">The sequence shown here is derived from an EMBL/GenBank/DDBJ whole genome shotgun (WGS) entry which is preliminary data.</text>
</comment>
<proteinExistence type="predicted"/>
<sequence>MGLFLGYLAYRHGKKKGERRARAAERFD</sequence>
<evidence type="ECO:0000313" key="1">
    <source>
        <dbReference type="EMBL" id="KGA12430.1"/>
    </source>
</evidence>
<accession>A0A094PL76</accession>
<dbReference type="EMBL" id="JNSL01000217">
    <property type="protein sequence ID" value="KGA12430.1"/>
    <property type="molecule type" value="Genomic_DNA"/>
</dbReference>
<protein>
    <submittedName>
        <fullName evidence="1">Uncharacterized protein</fullName>
    </submittedName>
</protein>
<dbReference type="AlphaFoldDB" id="A0A094PL76"/>
<gene>
    <name evidence="1" type="ORF">GM51_21630</name>
</gene>
<organism evidence="1">
    <name type="scientific">freshwater metagenome</name>
    <dbReference type="NCBI Taxonomy" id="449393"/>
    <lineage>
        <taxon>unclassified sequences</taxon>
        <taxon>metagenomes</taxon>
        <taxon>ecological metagenomes</taxon>
    </lineage>
</organism>
<reference evidence="1" key="1">
    <citation type="submission" date="2014-06" db="EMBL/GenBank/DDBJ databases">
        <title>Key roles for freshwater Actinobacteria revealed by deep metagenomic sequencing.</title>
        <authorList>
            <person name="Ghai R."/>
            <person name="Mizuno C.M."/>
            <person name="Picazo A."/>
            <person name="Camacho A."/>
            <person name="Rodriguez-Valera F."/>
        </authorList>
    </citation>
    <scope>NUCLEOTIDE SEQUENCE</scope>
</reference>
<name>A0A094PL76_9ZZZZ</name>